<feature type="domain" description="XdhC Rossmann" evidence="2">
    <location>
        <begin position="160"/>
        <end position="295"/>
    </location>
</feature>
<dbReference type="Proteomes" id="UP000032668">
    <property type="component" value="Unassembled WGS sequence"/>
</dbReference>
<gene>
    <name evidence="3" type="ORF">Aam_017_052</name>
</gene>
<feature type="domain" description="XdhC- CoxI" evidence="1">
    <location>
        <begin position="14"/>
        <end position="68"/>
    </location>
</feature>
<dbReference type="PANTHER" id="PTHR30388">
    <property type="entry name" value="ALDEHYDE OXIDOREDUCTASE MOLYBDENUM COFACTOR ASSEMBLY PROTEIN"/>
    <property type="match status" value="1"/>
</dbReference>
<dbReference type="Pfam" id="PF02625">
    <property type="entry name" value="XdhC_CoxI"/>
    <property type="match status" value="1"/>
</dbReference>
<name>A0A0D6PBW9_9PROT</name>
<dbReference type="InterPro" id="IPR052698">
    <property type="entry name" value="MoCofactor_Util/Proc"/>
</dbReference>
<protein>
    <submittedName>
        <fullName evidence="3">Xanthine dehydrogenase accessory factor XdhC/CoxI</fullName>
    </submittedName>
</protein>
<reference evidence="3 4" key="1">
    <citation type="submission" date="2012-11" db="EMBL/GenBank/DDBJ databases">
        <title>Whole genome sequence of Acidocella aminolytica 101 = DSM 11237.</title>
        <authorList>
            <person name="Azuma Y."/>
            <person name="Higashiura N."/>
            <person name="Hirakawa H."/>
            <person name="Matsushita K."/>
        </authorList>
    </citation>
    <scope>NUCLEOTIDE SEQUENCE [LARGE SCALE GENOMIC DNA]</scope>
    <source>
        <strain evidence="4">101 / DSM 11237</strain>
    </source>
</reference>
<dbReference type="InterPro" id="IPR014308">
    <property type="entry name" value="Xanthine_DH_XdhC"/>
</dbReference>
<evidence type="ECO:0000259" key="2">
    <source>
        <dbReference type="Pfam" id="PF13478"/>
    </source>
</evidence>
<keyword evidence="4" id="KW-1185">Reference proteome</keyword>
<organism evidence="3 4">
    <name type="scientific">Acidocella aminolytica 101 = DSM 11237</name>
    <dbReference type="NCBI Taxonomy" id="1120923"/>
    <lineage>
        <taxon>Bacteria</taxon>
        <taxon>Pseudomonadati</taxon>
        <taxon>Pseudomonadota</taxon>
        <taxon>Alphaproteobacteria</taxon>
        <taxon>Acetobacterales</taxon>
        <taxon>Acidocellaceae</taxon>
        <taxon>Acidocella</taxon>
    </lineage>
</organism>
<dbReference type="STRING" id="1120923.SAMN02746095_00981"/>
<dbReference type="NCBIfam" id="TIGR02964">
    <property type="entry name" value="xanthine_xdhC"/>
    <property type="match status" value="1"/>
</dbReference>
<evidence type="ECO:0000313" key="3">
    <source>
        <dbReference type="EMBL" id="GAN79147.1"/>
    </source>
</evidence>
<dbReference type="Gene3D" id="3.40.50.720">
    <property type="entry name" value="NAD(P)-binding Rossmann-like Domain"/>
    <property type="match status" value="1"/>
</dbReference>
<dbReference type="AlphaFoldDB" id="A0A0D6PBW9"/>
<proteinExistence type="predicted"/>
<dbReference type="RefSeq" id="WP_048877610.1">
    <property type="nucleotide sequence ID" value="NZ_BANC01000017.1"/>
</dbReference>
<dbReference type="InterPro" id="IPR027051">
    <property type="entry name" value="XdhC_Rossmann_dom"/>
</dbReference>
<evidence type="ECO:0000313" key="4">
    <source>
        <dbReference type="Proteomes" id="UP000032668"/>
    </source>
</evidence>
<dbReference type="Pfam" id="PF13478">
    <property type="entry name" value="XdhC_C"/>
    <property type="match status" value="1"/>
</dbReference>
<evidence type="ECO:0000259" key="1">
    <source>
        <dbReference type="Pfam" id="PF02625"/>
    </source>
</evidence>
<dbReference type="InterPro" id="IPR003777">
    <property type="entry name" value="XdhC_CoxI"/>
</dbReference>
<dbReference type="PANTHER" id="PTHR30388:SF6">
    <property type="entry name" value="XANTHINE DEHYDROGENASE SUBUNIT A-RELATED"/>
    <property type="match status" value="1"/>
</dbReference>
<accession>A0A0D6PBW9</accession>
<comment type="caution">
    <text evidence="3">The sequence shown here is derived from an EMBL/GenBank/DDBJ whole genome shotgun (WGS) entry which is preliminary data.</text>
</comment>
<dbReference type="OrthoDB" id="61481at2"/>
<sequence length="306" mass="31194">MAEWLAALRALLPHGPVALVSVLATEGSAPRGAGTKMLVTAKTVQGTIGGGNLEFTAISQARAALAQAPGSWAVQDYPLGPLLGQCCGGRVRLLVEHLSPAACGFLDVAPGETLVSELTMGAVHRTYGGRLAASILPARGEKPGVGTQIIEPLSAPSRPVLLFGAGHVGQAIARACAGLPLSLGWFDTRPDLQVLPGLVCCSAEAMEDVLASASSAAAVLILTHDHALDYRLATAALRGPAGFVGMIGSVTKRARFLARLHGENIDASRFVCPIGLPGVGGKQPAVIAIAVAAQLLSLPKESHDPA</sequence>
<dbReference type="EMBL" id="BANC01000017">
    <property type="protein sequence ID" value="GAN79147.1"/>
    <property type="molecule type" value="Genomic_DNA"/>
</dbReference>